<feature type="signal peptide" evidence="4">
    <location>
        <begin position="1"/>
        <end position="26"/>
    </location>
</feature>
<evidence type="ECO:0000256" key="2">
    <source>
        <dbReference type="ARBA" id="ARBA00022448"/>
    </source>
</evidence>
<reference evidence="7" key="1">
    <citation type="journal article" date="2019" name="Int. J. Syst. Evol. Microbiol.">
        <title>The Global Catalogue of Microorganisms (GCM) 10K type strain sequencing project: providing services to taxonomists for standard genome sequencing and annotation.</title>
        <authorList>
            <consortium name="The Broad Institute Genomics Platform"/>
            <consortium name="The Broad Institute Genome Sequencing Center for Infectious Disease"/>
            <person name="Wu L."/>
            <person name="Ma J."/>
        </authorList>
    </citation>
    <scope>NUCLEOTIDE SEQUENCE [LARGE SCALE GENOMIC DNA]</scope>
    <source>
        <strain evidence="7">JCM 14559</strain>
    </source>
</reference>
<accession>A0ABP5K464</accession>
<dbReference type="Gene3D" id="3.40.190.10">
    <property type="entry name" value="Periplasmic binding protein-like II"/>
    <property type="match status" value="2"/>
</dbReference>
<feature type="domain" description="Solute-binding protein family 3/N-terminal" evidence="5">
    <location>
        <begin position="106"/>
        <end position="332"/>
    </location>
</feature>
<evidence type="ECO:0000313" key="6">
    <source>
        <dbReference type="EMBL" id="GAA2126298.1"/>
    </source>
</evidence>
<dbReference type="SUPFAM" id="SSF53850">
    <property type="entry name" value="Periplasmic binding protein-like II"/>
    <property type="match status" value="1"/>
</dbReference>
<dbReference type="RefSeq" id="WP_344559507.1">
    <property type="nucleotide sequence ID" value="NZ_BAAANS010000120.1"/>
</dbReference>
<evidence type="ECO:0000256" key="3">
    <source>
        <dbReference type="ARBA" id="ARBA00022729"/>
    </source>
</evidence>
<keyword evidence="7" id="KW-1185">Reference proteome</keyword>
<dbReference type="Proteomes" id="UP001500897">
    <property type="component" value="Unassembled WGS sequence"/>
</dbReference>
<protein>
    <recommendedName>
        <fullName evidence="5">Solute-binding protein family 3/N-terminal domain-containing protein</fullName>
    </recommendedName>
</protein>
<dbReference type="InterPro" id="IPR001638">
    <property type="entry name" value="Solute-binding_3/MltF_N"/>
</dbReference>
<organism evidence="6 7">
    <name type="scientific">Kitasatospora saccharophila</name>
    <dbReference type="NCBI Taxonomy" id="407973"/>
    <lineage>
        <taxon>Bacteria</taxon>
        <taxon>Bacillati</taxon>
        <taxon>Actinomycetota</taxon>
        <taxon>Actinomycetes</taxon>
        <taxon>Kitasatosporales</taxon>
        <taxon>Streptomycetaceae</taxon>
        <taxon>Kitasatospora</taxon>
    </lineage>
</organism>
<comment type="caution">
    <text evidence="6">The sequence shown here is derived from an EMBL/GenBank/DDBJ whole genome shotgun (WGS) entry which is preliminary data.</text>
</comment>
<evidence type="ECO:0000259" key="5">
    <source>
        <dbReference type="SMART" id="SM00062"/>
    </source>
</evidence>
<sequence length="342" mass="35672">MRGARIGTLFAVGALLAGLLGTGGSAAGAGGPLGGTAGGTAGGGRGEALVHLAAGAPENAPENSPENAPGNAVANAVEADGCDTGASLPPKEQVGSRIRAIRERGYLVVGIDQSAYNWGYRDSQTGRIEGFDIDLAHAVAGSVLGDPDKVRLKAVATADRVALLQAPDRPVDMIARAMTITCDRLKQIAFSAPYFNVSQRVVAPKSAHAGTVDQALRGKDVCVAENSSSAAALDQDRHGARKVLTPENQLDCLVLMELGEAQATLSDSSLAYAMVAQDQTMQLVDGSFLPTYMGVGMNKQDTDLVAWVNQVLADWRNSGGWQASYDKWLRPTMGDPGPYRPW</sequence>
<name>A0ABP5K464_9ACTN</name>
<dbReference type="Pfam" id="PF00497">
    <property type="entry name" value="SBP_bac_3"/>
    <property type="match status" value="1"/>
</dbReference>
<feature type="chain" id="PRO_5046926475" description="Solute-binding protein family 3/N-terminal domain-containing protein" evidence="4">
    <location>
        <begin position="27"/>
        <end position="342"/>
    </location>
</feature>
<dbReference type="InterPro" id="IPR051455">
    <property type="entry name" value="Bact_solute-bind_prot3"/>
</dbReference>
<dbReference type="PANTHER" id="PTHR30085:SF6">
    <property type="entry name" value="ABC TRANSPORTER GLUTAMINE-BINDING PROTEIN GLNH"/>
    <property type="match status" value="1"/>
</dbReference>
<evidence type="ECO:0000313" key="7">
    <source>
        <dbReference type="Proteomes" id="UP001500897"/>
    </source>
</evidence>
<evidence type="ECO:0000256" key="1">
    <source>
        <dbReference type="ARBA" id="ARBA00010333"/>
    </source>
</evidence>
<keyword evidence="3 4" id="KW-0732">Signal</keyword>
<evidence type="ECO:0000256" key="4">
    <source>
        <dbReference type="SAM" id="SignalP"/>
    </source>
</evidence>
<dbReference type="CDD" id="cd13690">
    <property type="entry name" value="PBP2_GluB"/>
    <property type="match status" value="1"/>
</dbReference>
<proteinExistence type="inferred from homology"/>
<dbReference type="SMART" id="SM00062">
    <property type="entry name" value="PBPb"/>
    <property type="match status" value="1"/>
</dbReference>
<keyword evidence="2" id="KW-0813">Transport</keyword>
<gene>
    <name evidence="6" type="ORF">GCM10009759_78630</name>
</gene>
<comment type="similarity">
    <text evidence="1">Belongs to the bacterial solute-binding protein 3 family.</text>
</comment>
<dbReference type="EMBL" id="BAAANS010000120">
    <property type="protein sequence ID" value="GAA2126298.1"/>
    <property type="molecule type" value="Genomic_DNA"/>
</dbReference>
<dbReference type="PANTHER" id="PTHR30085">
    <property type="entry name" value="AMINO ACID ABC TRANSPORTER PERMEASE"/>
    <property type="match status" value="1"/>
</dbReference>